<evidence type="ECO:0000256" key="3">
    <source>
        <dbReference type="ARBA" id="ARBA00023125"/>
    </source>
</evidence>
<dbReference type="RefSeq" id="WP_186487233.1">
    <property type="nucleotide sequence ID" value="NZ_JACOGI010000001.1"/>
</dbReference>
<evidence type="ECO:0000256" key="4">
    <source>
        <dbReference type="ARBA" id="ARBA00023163"/>
    </source>
</evidence>
<dbReference type="Gene3D" id="1.10.10.10">
    <property type="entry name" value="Winged helix-like DNA-binding domain superfamily/Winged helix DNA-binding domain"/>
    <property type="match status" value="1"/>
</dbReference>
<gene>
    <name evidence="6" type="ORF">H8K20_01215</name>
</gene>
<dbReference type="PANTHER" id="PTHR30126">
    <property type="entry name" value="HTH-TYPE TRANSCRIPTIONAL REGULATOR"/>
    <property type="match status" value="1"/>
</dbReference>
<accession>A0A8J6M0T2</accession>
<keyword evidence="7" id="KW-1185">Reference proteome</keyword>
<dbReference type="GO" id="GO:0003700">
    <property type="term" value="F:DNA-binding transcription factor activity"/>
    <property type="evidence" value="ECO:0007669"/>
    <property type="project" value="InterPro"/>
</dbReference>
<keyword evidence="3" id="KW-0238">DNA-binding</keyword>
<dbReference type="InterPro" id="IPR000847">
    <property type="entry name" value="LysR_HTH_N"/>
</dbReference>
<feature type="domain" description="HTH lysR-type" evidence="5">
    <location>
        <begin position="1"/>
        <end position="58"/>
    </location>
</feature>
<dbReference type="SUPFAM" id="SSF46785">
    <property type="entry name" value="Winged helix' DNA-binding domain"/>
    <property type="match status" value="1"/>
</dbReference>
<dbReference type="PROSITE" id="PS50931">
    <property type="entry name" value="HTH_LYSR"/>
    <property type="match status" value="1"/>
</dbReference>
<evidence type="ECO:0000256" key="2">
    <source>
        <dbReference type="ARBA" id="ARBA00023015"/>
    </source>
</evidence>
<keyword evidence="4" id="KW-0804">Transcription</keyword>
<evidence type="ECO:0000256" key="1">
    <source>
        <dbReference type="ARBA" id="ARBA00009437"/>
    </source>
</evidence>
<dbReference type="InterPro" id="IPR036390">
    <property type="entry name" value="WH_DNA-bd_sf"/>
</dbReference>
<keyword evidence="2" id="KW-0805">Transcription regulation</keyword>
<dbReference type="CDD" id="cd05466">
    <property type="entry name" value="PBP2_LTTR_substrate"/>
    <property type="match status" value="1"/>
</dbReference>
<comment type="caution">
    <text evidence="6">The sequence shown here is derived from an EMBL/GenBank/DDBJ whole genome shotgun (WGS) entry which is preliminary data.</text>
</comment>
<sequence length="296" mass="33048">MELKYLYTFKTILDAGSFQKAAERLHYAQSTVTLQMQLLSQSLSTALFEKIGRKMVLTQSGRELLPYIEEVLAAAERLQQYSQHGRQLTGTLRIALPETLLSYQMSPVLAAFRRAAPAVKLSLQTPNCYEIRRQLINGAVDIGIHYDIGGYGPSLVTQKLGSYPLVLVGSPALHQQEQDFVTPGQQKDLCLLTADKNSLYQQMFDAYLRTAAITLNGEIEILSTEAIKRSVSGNIGVSYLPRFTVEEELRQGTLRALPAAVPRPEVATVCTYHKNKWVAPAMELFIRLLKEQLCPT</sequence>
<dbReference type="InterPro" id="IPR005119">
    <property type="entry name" value="LysR_subst-bd"/>
</dbReference>
<dbReference type="Pfam" id="PF03466">
    <property type="entry name" value="LysR_substrate"/>
    <property type="match status" value="1"/>
</dbReference>
<name>A0A8J6M0T2_9FIRM</name>
<evidence type="ECO:0000259" key="5">
    <source>
        <dbReference type="PROSITE" id="PS50931"/>
    </source>
</evidence>
<dbReference type="Gene3D" id="3.40.190.290">
    <property type="match status" value="1"/>
</dbReference>
<dbReference type="AlphaFoldDB" id="A0A8J6M0T2"/>
<dbReference type="SUPFAM" id="SSF53850">
    <property type="entry name" value="Periplasmic binding protein-like II"/>
    <property type="match status" value="1"/>
</dbReference>
<proteinExistence type="inferred from homology"/>
<dbReference type="Proteomes" id="UP000597668">
    <property type="component" value="Unassembled WGS sequence"/>
</dbReference>
<dbReference type="PANTHER" id="PTHR30126:SF5">
    <property type="entry name" value="HTH-TYPE TRANSCRIPTIONAL ACTIVATOR CMPR"/>
    <property type="match status" value="1"/>
</dbReference>
<comment type="similarity">
    <text evidence="1">Belongs to the LysR transcriptional regulatory family.</text>
</comment>
<dbReference type="InterPro" id="IPR036388">
    <property type="entry name" value="WH-like_DNA-bd_sf"/>
</dbReference>
<organism evidence="6 7">
    <name type="scientific">Neobittarella massiliensis</name>
    <name type="common">ex Bilen et al. 2018</name>
    <dbReference type="NCBI Taxonomy" id="2041842"/>
    <lineage>
        <taxon>Bacteria</taxon>
        <taxon>Bacillati</taxon>
        <taxon>Bacillota</taxon>
        <taxon>Clostridia</taxon>
        <taxon>Eubacteriales</taxon>
        <taxon>Oscillospiraceae</taxon>
        <taxon>Neobittarella (ex Bilen et al. 2018)</taxon>
    </lineage>
</organism>
<dbReference type="Pfam" id="PF00126">
    <property type="entry name" value="HTH_1"/>
    <property type="match status" value="1"/>
</dbReference>
<dbReference type="EMBL" id="JACOGI010000001">
    <property type="protein sequence ID" value="MBC3515011.1"/>
    <property type="molecule type" value="Genomic_DNA"/>
</dbReference>
<evidence type="ECO:0000313" key="7">
    <source>
        <dbReference type="Proteomes" id="UP000597668"/>
    </source>
</evidence>
<reference evidence="6" key="1">
    <citation type="submission" date="2020-08" db="EMBL/GenBank/DDBJ databases">
        <authorList>
            <person name="Liu C."/>
            <person name="Sun Q."/>
        </authorList>
    </citation>
    <scope>NUCLEOTIDE SEQUENCE</scope>
    <source>
        <strain evidence="6">NSJ-65</strain>
    </source>
</reference>
<evidence type="ECO:0000313" key="6">
    <source>
        <dbReference type="EMBL" id="MBC3515011.1"/>
    </source>
</evidence>
<protein>
    <submittedName>
        <fullName evidence="6">LysR family transcriptional regulator</fullName>
    </submittedName>
</protein>
<dbReference type="GO" id="GO:0000976">
    <property type="term" value="F:transcription cis-regulatory region binding"/>
    <property type="evidence" value="ECO:0007669"/>
    <property type="project" value="TreeGrafter"/>
</dbReference>